<keyword evidence="2" id="KW-1185">Reference proteome</keyword>
<dbReference type="InterPro" id="IPR036561">
    <property type="entry name" value="MAM33_sf"/>
</dbReference>
<proteinExistence type="predicted"/>
<name>A0A5N6R5L8_9ROSI</name>
<dbReference type="Pfam" id="PF02330">
    <property type="entry name" value="MAM33"/>
    <property type="match status" value="1"/>
</dbReference>
<reference evidence="1 2" key="1">
    <citation type="submission" date="2019-06" db="EMBL/GenBank/DDBJ databases">
        <title>A chromosomal-level reference genome of Carpinus fangiana (Coryloideae, Betulaceae).</title>
        <authorList>
            <person name="Yang X."/>
            <person name="Wang Z."/>
            <person name="Zhang L."/>
            <person name="Hao G."/>
            <person name="Liu J."/>
            <person name="Yang Y."/>
        </authorList>
    </citation>
    <scope>NUCLEOTIDE SEQUENCE [LARGE SCALE GENOMIC DNA]</scope>
    <source>
        <strain evidence="1">Cfa_2016G</strain>
        <tissue evidence="1">Leaf</tissue>
    </source>
</reference>
<dbReference type="GO" id="GO:0005759">
    <property type="term" value="C:mitochondrial matrix"/>
    <property type="evidence" value="ECO:0007669"/>
    <property type="project" value="InterPro"/>
</dbReference>
<dbReference type="SUPFAM" id="SSF54529">
    <property type="entry name" value="Mitochondrial glycoprotein MAM33-like"/>
    <property type="match status" value="1"/>
</dbReference>
<dbReference type="EMBL" id="CM017325">
    <property type="protein sequence ID" value="KAE8056300.1"/>
    <property type="molecule type" value="Genomic_DNA"/>
</dbReference>
<dbReference type="FunFam" id="3.10.280.10:FF:000003">
    <property type="entry name" value="Mitochondrial glycoprotein"/>
    <property type="match status" value="1"/>
</dbReference>
<dbReference type="OrthoDB" id="278212at2759"/>
<dbReference type="InterPro" id="IPR003428">
    <property type="entry name" value="MAM33"/>
</dbReference>
<evidence type="ECO:0000313" key="2">
    <source>
        <dbReference type="Proteomes" id="UP000327013"/>
    </source>
</evidence>
<dbReference type="AlphaFoldDB" id="A0A5N6R5L8"/>
<gene>
    <name evidence="1" type="ORF">FH972_013083</name>
</gene>
<dbReference type="Gene3D" id="3.10.280.10">
    <property type="entry name" value="Mitochondrial glycoprotein"/>
    <property type="match status" value="1"/>
</dbReference>
<accession>A0A5N6R5L8</accession>
<protein>
    <recommendedName>
        <fullName evidence="3">Mitochondrial glycoprotein</fullName>
    </recommendedName>
</protein>
<evidence type="ECO:0008006" key="3">
    <source>
        <dbReference type="Google" id="ProtNLM"/>
    </source>
</evidence>
<sequence length="234" mass="26994">MACLIRTARRTLIHGLYRHHISLQSRKAISAFLLQARLFASEPVAKSPFQANILRILRTEIEYQSEYAPPHQPVTKFNSFMVEDRPGEQWITMRGKFGDAESIKIEATMFDGCVPVPKLGDDSSGVDMRLHLSLLVDISRDDGGDELEFLCSAWPDLLEVQKVYMLRRDGMPARPYMGPDFRKLDAKIQRALKEYLEARGVNHELSVFLHEYMMNKDRTELIQWFGDVESFVEK</sequence>
<dbReference type="PANTHER" id="PTHR10826">
    <property type="entry name" value="COMPLEMENT COMPONENT 1"/>
    <property type="match status" value="1"/>
</dbReference>
<dbReference type="Proteomes" id="UP000327013">
    <property type="component" value="Chromosome 5"/>
</dbReference>
<evidence type="ECO:0000313" key="1">
    <source>
        <dbReference type="EMBL" id="KAE8056300.1"/>
    </source>
</evidence>
<dbReference type="PANTHER" id="PTHR10826:SF14">
    <property type="entry name" value="MITOCHONDRIAL GLYCOPROTEIN FAMILY PROTEIN"/>
    <property type="match status" value="1"/>
</dbReference>
<organism evidence="1 2">
    <name type="scientific">Carpinus fangiana</name>
    <dbReference type="NCBI Taxonomy" id="176857"/>
    <lineage>
        <taxon>Eukaryota</taxon>
        <taxon>Viridiplantae</taxon>
        <taxon>Streptophyta</taxon>
        <taxon>Embryophyta</taxon>
        <taxon>Tracheophyta</taxon>
        <taxon>Spermatophyta</taxon>
        <taxon>Magnoliopsida</taxon>
        <taxon>eudicotyledons</taxon>
        <taxon>Gunneridae</taxon>
        <taxon>Pentapetalae</taxon>
        <taxon>rosids</taxon>
        <taxon>fabids</taxon>
        <taxon>Fagales</taxon>
        <taxon>Betulaceae</taxon>
        <taxon>Carpinus</taxon>
    </lineage>
</organism>